<feature type="transmembrane region" description="Helical" evidence="2">
    <location>
        <begin position="383"/>
        <end position="404"/>
    </location>
</feature>
<gene>
    <name evidence="3" type="ORF">GCM10009717_04870</name>
</gene>
<sequence>MSDTTSGPDETGATPSDEADATLPADETASKGSETADEVAGVDEIDEFDGVDDAVTDAPGEPPVDEPAAAAADVEPEAAAEPEAFAAPEPAPAPEPVASDSVEPAPVAAADPAPEPVADPVPEPASAPEPAADTAVDADAARTARLDEAVERANAGAATSAEPEYEIDYESAAEPDPAPETLAAPAVTPSEPTPEPFTEPVPDPVTAGSVRRETYIPPGAAATAVGAATLAPEPLITPPTPVPPQTIYVQAPVPPKSKGNRGFGVLVAAIGAVAFALIYAAVTYLLLLSRGDQGAATDEFVKFLAGPYWALFWVPTIALFLGFALLAAIINRGPWWTYAVFGLLVGVLVYFSYIGASLLAVQAWTLTFAEAQSFIGERWLDPFAIIAGVIAREIPIWLGGWIAARGRTVTERNRLALEAYDRELAAGPRPVV</sequence>
<name>A0ABN2Q4G0_9MICO</name>
<feature type="compositionally biased region" description="Basic and acidic residues" evidence="1">
    <location>
        <begin position="139"/>
        <end position="151"/>
    </location>
</feature>
<evidence type="ECO:0000256" key="1">
    <source>
        <dbReference type="SAM" id="MobiDB-lite"/>
    </source>
</evidence>
<feature type="compositionally biased region" description="Pro residues" evidence="1">
    <location>
        <begin position="113"/>
        <end position="127"/>
    </location>
</feature>
<feature type="transmembrane region" description="Helical" evidence="2">
    <location>
        <begin position="308"/>
        <end position="329"/>
    </location>
</feature>
<evidence type="ECO:0008006" key="5">
    <source>
        <dbReference type="Google" id="ProtNLM"/>
    </source>
</evidence>
<keyword evidence="4" id="KW-1185">Reference proteome</keyword>
<organism evidence="3 4">
    <name type="scientific">Agromyces allii</name>
    <dbReference type="NCBI Taxonomy" id="393607"/>
    <lineage>
        <taxon>Bacteria</taxon>
        <taxon>Bacillati</taxon>
        <taxon>Actinomycetota</taxon>
        <taxon>Actinomycetes</taxon>
        <taxon>Micrococcales</taxon>
        <taxon>Microbacteriaceae</taxon>
        <taxon>Agromyces</taxon>
    </lineage>
</organism>
<keyword evidence="2" id="KW-0472">Membrane</keyword>
<reference evidence="3 4" key="1">
    <citation type="journal article" date="2019" name="Int. J. Syst. Evol. Microbiol.">
        <title>The Global Catalogue of Microorganisms (GCM) 10K type strain sequencing project: providing services to taxonomists for standard genome sequencing and annotation.</title>
        <authorList>
            <consortium name="The Broad Institute Genomics Platform"/>
            <consortium name="The Broad Institute Genome Sequencing Center for Infectious Disease"/>
            <person name="Wu L."/>
            <person name="Ma J."/>
        </authorList>
    </citation>
    <scope>NUCLEOTIDE SEQUENCE [LARGE SCALE GENOMIC DNA]</scope>
    <source>
        <strain evidence="3 4">JCM 13584</strain>
    </source>
</reference>
<accession>A0ABN2Q4G0</accession>
<dbReference type="RefSeq" id="WP_157416759.1">
    <property type="nucleotide sequence ID" value="NZ_BAAAMK010000001.1"/>
</dbReference>
<dbReference type="Proteomes" id="UP001499954">
    <property type="component" value="Unassembled WGS sequence"/>
</dbReference>
<evidence type="ECO:0000256" key="2">
    <source>
        <dbReference type="SAM" id="Phobius"/>
    </source>
</evidence>
<feature type="compositionally biased region" description="Acidic residues" evidence="1">
    <location>
        <begin position="35"/>
        <end position="55"/>
    </location>
</feature>
<protein>
    <recommendedName>
        <fullName evidence="5">ABC transporter</fullName>
    </recommendedName>
</protein>
<feature type="transmembrane region" description="Helical" evidence="2">
    <location>
        <begin position="336"/>
        <end position="363"/>
    </location>
</feature>
<feature type="transmembrane region" description="Helical" evidence="2">
    <location>
        <begin position="263"/>
        <end position="288"/>
    </location>
</feature>
<dbReference type="EMBL" id="BAAAMK010000001">
    <property type="protein sequence ID" value="GAA1941635.1"/>
    <property type="molecule type" value="Genomic_DNA"/>
</dbReference>
<feature type="compositionally biased region" description="Acidic residues" evidence="1">
    <location>
        <begin position="163"/>
        <end position="173"/>
    </location>
</feature>
<keyword evidence="2" id="KW-0812">Transmembrane</keyword>
<feature type="region of interest" description="Disordered" evidence="1">
    <location>
        <begin position="1"/>
        <end position="209"/>
    </location>
</feature>
<evidence type="ECO:0000313" key="3">
    <source>
        <dbReference type="EMBL" id="GAA1941635.1"/>
    </source>
</evidence>
<evidence type="ECO:0000313" key="4">
    <source>
        <dbReference type="Proteomes" id="UP001499954"/>
    </source>
</evidence>
<feature type="compositionally biased region" description="Pro residues" evidence="1">
    <location>
        <begin position="191"/>
        <end position="203"/>
    </location>
</feature>
<feature type="compositionally biased region" description="Low complexity" evidence="1">
    <location>
        <begin position="128"/>
        <end position="138"/>
    </location>
</feature>
<feature type="compositionally biased region" description="Low complexity" evidence="1">
    <location>
        <begin position="96"/>
        <end position="112"/>
    </location>
</feature>
<proteinExistence type="predicted"/>
<comment type="caution">
    <text evidence="3">The sequence shown here is derived from an EMBL/GenBank/DDBJ whole genome shotgun (WGS) entry which is preliminary data.</text>
</comment>
<keyword evidence="2" id="KW-1133">Transmembrane helix</keyword>